<dbReference type="RefSeq" id="WP_216083198.1">
    <property type="nucleotide sequence ID" value="NZ_CACTIB010000019.1"/>
</dbReference>
<protein>
    <submittedName>
        <fullName evidence="1">Uncharacterized protein</fullName>
    </submittedName>
</protein>
<name>A0A478FR48_9MOLU</name>
<gene>
    <name evidence="1" type="ORF">MHSWG343_08990</name>
</gene>
<dbReference type="Proteomes" id="UP000324831">
    <property type="component" value="Unassembled WGS sequence"/>
</dbReference>
<reference evidence="1 2" key="1">
    <citation type="submission" date="2019-01" db="EMBL/GenBank/DDBJ databases">
        <title>Draft genome sequences of Candidatus Mycoplasma haemohominis SWG34-3 identified from a patient with pyrexia, anemia and liver dysfunction.</title>
        <authorList>
            <person name="Sekizuka T."/>
            <person name="Hattori N."/>
            <person name="Katano H."/>
            <person name="Takuma T."/>
            <person name="Ito T."/>
            <person name="Arai N."/>
            <person name="Yanai R."/>
            <person name="Ishii S."/>
            <person name="Miura Y."/>
            <person name="Tokunaga T."/>
            <person name="Watanabe H."/>
            <person name="Nomura N."/>
            <person name="Eguchi J."/>
            <person name="Arai T."/>
            <person name="Hasegawa H."/>
            <person name="Nakamaki T."/>
            <person name="Wakita T."/>
            <person name="Niki Y."/>
            <person name="Kuroda M."/>
        </authorList>
    </citation>
    <scope>NUCLEOTIDE SEQUENCE [LARGE SCALE GENOMIC DNA]</scope>
    <source>
        <strain evidence="1">SWG34-3</strain>
    </source>
</reference>
<comment type="caution">
    <text evidence="1">The sequence shown here is derived from an EMBL/GenBank/DDBJ whole genome shotgun (WGS) entry which is preliminary data.</text>
</comment>
<sequence>MTPQAAVGTGLGGLAAAGAGGTGIAYMAGAFETTSTYLTQAKEDVDIKGKKEYIGGNKAEITKLLTENTKNEAYQTALDEVWDDMSDVELKKKESGLNKPVKGDIKTEGKSEDVAVYINDVFIHLKKHWRNLLQKQKLIKKNEMLLKRLVFIPNNLLHPLELNNLCQLKQ</sequence>
<evidence type="ECO:0000313" key="2">
    <source>
        <dbReference type="Proteomes" id="UP000324831"/>
    </source>
</evidence>
<organism evidence="1 2">
    <name type="scientific">Candidatus Mycoplasma haematohominis</name>
    <dbReference type="NCBI Taxonomy" id="1494318"/>
    <lineage>
        <taxon>Bacteria</taxon>
        <taxon>Bacillati</taxon>
        <taxon>Mycoplasmatota</taxon>
        <taxon>Mollicutes</taxon>
        <taxon>Mycoplasmataceae</taxon>
        <taxon>Mycoplasma</taxon>
    </lineage>
</organism>
<proteinExistence type="predicted"/>
<evidence type="ECO:0000313" key="1">
    <source>
        <dbReference type="EMBL" id="GCE63892.1"/>
    </source>
</evidence>
<dbReference type="AlphaFoldDB" id="A0A478FR48"/>
<dbReference type="EMBL" id="BIMN01000005">
    <property type="protein sequence ID" value="GCE63892.1"/>
    <property type="molecule type" value="Genomic_DNA"/>
</dbReference>
<accession>A0A478FR48</accession>